<name>A0ACA9MAC4_9GLOM</name>
<evidence type="ECO:0000313" key="2">
    <source>
        <dbReference type="Proteomes" id="UP000789920"/>
    </source>
</evidence>
<accession>A0ACA9MAC4</accession>
<gene>
    <name evidence="1" type="ORF">RPERSI_LOCUS4968</name>
</gene>
<dbReference type="Proteomes" id="UP000789920">
    <property type="component" value="Unassembled WGS sequence"/>
</dbReference>
<protein>
    <submittedName>
        <fullName evidence="1">9143_t:CDS:1</fullName>
    </submittedName>
</protein>
<reference evidence="1" key="1">
    <citation type="submission" date="2021-06" db="EMBL/GenBank/DDBJ databases">
        <authorList>
            <person name="Kallberg Y."/>
            <person name="Tangrot J."/>
            <person name="Rosling A."/>
        </authorList>
    </citation>
    <scope>NUCLEOTIDE SEQUENCE</scope>
    <source>
        <strain evidence="1">MA461A</strain>
    </source>
</reference>
<organism evidence="1 2">
    <name type="scientific">Racocetra persica</name>
    <dbReference type="NCBI Taxonomy" id="160502"/>
    <lineage>
        <taxon>Eukaryota</taxon>
        <taxon>Fungi</taxon>
        <taxon>Fungi incertae sedis</taxon>
        <taxon>Mucoromycota</taxon>
        <taxon>Glomeromycotina</taxon>
        <taxon>Glomeromycetes</taxon>
        <taxon>Diversisporales</taxon>
        <taxon>Gigasporaceae</taxon>
        <taxon>Racocetra</taxon>
    </lineage>
</organism>
<evidence type="ECO:0000313" key="1">
    <source>
        <dbReference type="EMBL" id="CAG8576664.1"/>
    </source>
</evidence>
<keyword evidence="2" id="KW-1185">Reference proteome</keyword>
<sequence>MVYKDHKNHPTIACYSGSLFLTSLASSLIGFIRLIQNSKSEQSIICSLQGVLIIYVTLASDIWPVCIAFNVWVQFNSNSLQGRDRWSIRMLLFVYAIISWGVPVFLTFAASIKSIMNGDMISWPNYCFPTPSGIHTAIFLICVAAMTTTLAFSVRNVILTIKYDTGQLGDSLVINRINFVWVICADFAMSATPWITFVFFGTTSEAVRKYLPRFCFSYKDNDKIPVRPSMIDRKSINTSSFLSHEPSLDDSTVVTEEKGSPQTPQHNFAMPGGSSVSTFSQRVDPNSPDPFSHRKNPSLTIKIDPIRPADDSKMANSRVSRVRKGKERATAIKKSFLYKTYADGSNDDYGSKNQDSSKNKKVDVSRGKSSAFHETAMPNRRSPRQTRHTITEGSKIQSRDIMNEPVRFLLKQFSFEKRHKSESIIKIPLEFGIKTYSHHSLLSIPSLNKVTDNKTTDNHVENVMSSSSTSQIVVTDDSQNIMPLPQSLSSLIPQTGLSAPPRKSSKESMKKQTINYPPNFYLTVNNGSLSTNATFGSQITPNSMVTGIVNSSLDQNLFAESSNNLSFRSPSLKLPSTPSFGTMAVHSTQRTNTQSSSSSKSSKTSSNNRSSAGTTRSSNGFTLTPRGSYPFNTTRPVTNNDNGSSSLAFDDENEERMGELRRIVEEFNQSSFKTQDSSL</sequence>
<proteinExistence type="predicted"/>
<comment type="caution">
    <text evidence="1">The sequence shown here is derived from an EMBL/GenBank/DDBJ whole genome shotgun (WGS) entry which is preliminary data.</text>
</comment>
<dbReference type="EMBL" id="CAJVQC010007233">
    <property type="protein sequence ID" value="CAG8576664.1"/>
    <property type="molecule type" value="Genomic_DNA"/>
</dbReference>